<dbReference type="Proteomes" id="UP000018957">
    <property type="component" value="Unassembled WGS sequence"/>
</dbReference>
<sequence length="155" mass="17111">MPQAFKIVSIKGYFSEYIGIIGHSKEPLVDVLHSLIEEPNVVFEDGYAFWCALDDYINAKPIKCGGRTKQANFTDALIVNKSQRYGAKNKKSVSPLYTFDKAACLSLMRQNHRPPNNAITSSREAIAARTGINKALPPLTNIHPPITGNPNIPTK</sequence>
<name>W3VBC5_9GAMM</name>
<keyword evidence="2" id="KW-1185">Reference proteome</keyword>
<dbReference type="EMBL" id="AYSJ01000002">
    <property type="protein sequence ID" value="ETS33088.1"/>
    <property type="molecule type" value="Genomic_DNA"/>
</dbReference>
<accession>W3VBC5</accession>
<evidence type="ECO:0000313" key="2">
    <source>
        <dbReference type="Proteomes" id="UP000018957"/>
    </source>
</evidence>
<protein>
    <submittedName>
        <fullName evidence="1">Uncharacterized protein</fullName>
    </submittedName>
</protein>
<comment type="caution">
    <text evidence="1">The sequence shown here is derived from an EMBL/GenBank/DDBJ whole genome shotgun (WGS) entry which is preliminary data.</text>
</comment>
<gene>
    <name evidence="1" type="ORF">PTE_00237</name>
</gene>
<proteinExistence type="predicted"/>
<reference evidence="1 2" key="1">
    <citation type="submission" date="2013-11" db="EMBL/GenBank/DDBJ databases">
        <title>Elucidation of the Photorhabdus temperata genome and generation of transposon mutant library to identify motility mutants.</title>
        <authorList>
            <person name="Hurst S.G.IV."/>
            <person name="Micheals B."/>
            <person name="Abebe-Akele F."/>
            <person name="Rowedder H."/>
            <person name="Bullock H."/>
            <person name="Jackobeck R."/>
            <person name="Janicki E."/>
            <person name="Tisa L.S."/>
        </authorList>
    </citation>
    <scope>NUCLEOTIDE SEQUENCE [LARGE SCALE GENOMIC DNA]</scope>
    <source>
        <strain evidence="1 2">NC19</strain>
    </source>
</reference>
<evidence type="ECO:0000313" key="1">
    <source>
        <dbReference type="EMBL" id="ETS33088.1"/>
    </source>
</evidence>
<organism evidence="1 2">
    <name type="scientific">Photorhabdus khanii NC19</name>
    <dbReference type="NCBI Taxonomy" id="1004151"/>
    <lineage>
        <taxon>Bacteria</taxon>
        <taxon>Pseudomonadati</taxon>
        <taxon>Pseudomonadota</taxon>
        <taxon>Gammaproteobacteria</taxon>
        <taxon>Enterobacterales</taxon>
        <taxon>Morganellaceae</taxon>
        <taxon>Photorhabdus</taxon>
    </lineage>
</organism>
<dbReference type="AlphaFoldDB" id="W3VBC5"/>